<accession>A0A9F2R9I6</accession>
<dbReference type="KEGG" id="pbi:103052865"/>
<dbReference type="GO" id="GO:0005737">
    <property type="term" value="C:cytoplasm"/>
    <property type="evidence" value="ECO:0007669"/>
    <property type="project" value="TreeGrafter"/>
</dbReference>
<dbReference type="OrthoDB" id="9932926at2759"/>
<dbReference type="InterPro" id="IPR036249">
    <property type="entry name" value="Thioredoxin-like_sf"/>
</dbReference>
<comment type="similarity">
    <text evidence="1 2">Belongs to the SH3BGR family.</text>
</comment>
<dbReference type="AlphaFoldDB" id="A0A9F2R9I6"/>
<dbReference type="GeneID" id="103052865"/>
<evidence type="ECO:0000313" key="4">
    <source>
        <dbReference type="RefSeq" id="XP_007440932.1"/>
    </source>
</evidence>
<gene>
    <name evidence="4" type="primary">LOC103052865</name>
</gene>
<reference evidence="4" key="1">
    <citation type="submission" date="2025-08" db="UniProtKB">
        <authorList>
            <consortium name="RefSeq"/>
        </authorList>
    </citation>
    <scope>IDENTIFICATION</scope>
    <source>
        <tissue evidence="4">Liver</tissue>
    </source>
</reference>
<dbReference type="PROSITE" id="PS51354">
    <property type="entry name" value="GLUTAREDOXIN_2"/>
    <property type="match status" value="1"/>
</dbReference>
<dbReference type="PANTHER" id="PTHR12232:SF6">
    <property type="entry name" value="SH3 DOMAIN-BINDING GLUTAMIC ACID-RICH-LIKE PROTEIN 3"/>
    <property type="match status" value="1"/>
</dbReference>
<dbReference type="PANTHER" id="PTHR12232">
    <property type="entry name" value="SH3 DOMAIN-BINDING GLUTAMIC ACID-RICH-LIKE PROTEIN"/>
    <property type="match status" value="1"/>
</dbReference>
<dbReference type="InterPro" id="IPR006993">
    <property type="entry name" value="Glut_rich_SH3-bd"/>
</dbReference>
<sequence>MAAIRVYYTSVTGSREVKQRQSEVLRILDGNHMKYQLVDVSVSESLLQEMRDKAGKADAIPPQIFNGEEYCGDFEMLYEATENEEVKKFLKVAAVDRMAKNQATV</sequence>
<dbReference type="CDD" id="cd03030">
    <property type="entry name" value="GRX_SH3BGR"/>
    <property type="match status" value="1"/>
</dbReference>
<dbReference type="PIRSF" id="PIRSF008142">
    <property type="entry name" value="SH3-bind_E-rich_L"/>
    <property type="match status" value="1"/>
</dbReference>
<evidence type="ECO:0000256" key="1">
    <source>
        <dbReference type="ARBA" id="ARBA00007764"/>
    </source>
</evidence>
<dbReference type="OMA" id="DEYCGDF"/>
<dbReference type="Proteomes" id="UP000695026">
    <property type="component" value="Unplaced"/>
</dbReference>
<keyword evidence="3" id="KW-1185">Reference proteome</keyword>
<evidence type="ECO:0000256" key="2">
    <source>
        <dbReference type="PIRNR" id="PIRNR008142"/>
    </source>
</evidence>
<dbReference type="InterPro" id="IPR051033">
    <property type="entry name" value="SH3BGR"/>
</dbReference>
<proteinExistence type="inferred from homology"/>
<protein>
    <recommendedName>
        <fullName evidence="2">SH3 domain-binding glutamic acid-rich-like protein</fullName>
    </recommendedName>
</protein>
<organism evidence="3 4">
    <name type="scientific">Python bivittatus</name>
    <name type="common">Burmese python</name>
    <name type="synonym">Python molurus bivittatus</name>
    <dbReference type="NCBI Taxonomy" id="176946"/>
    <lineage>
        <taxon>Eukaryota</taxon>
        <taxon>Metazoa</taxon>
        <taxon>Chordata</taxon>
        <taxon>Craniata</taxon>
        <taxon>Vertebrata</taxon>
        <taxon>Euteleostomi</taxon>
        <taxon>Lepidosauria</taxon>
        <taxon>Squamata</taxon>
        <taxon>Bifurcata</taxon>
        <taxon>Unidentata</taxon>
        <taxon>Episquamata</taxon>
        <taxon>Toxicofera</taxon>
        <taxon>Serpentes</taxon>
        <taxon>Henophidia</taxon>
        <taxon>Pythonidae</taxon>
        <taxon>Python</taxon>
    </lineage>
</organism>
<name>A0A9F2R9I6_PYTBI</name>
<dbReference type="RefSeq" id="XP_007440932.1">
    <property type="nucleotide sequence ID" value="XM_007440870.2"/>
</dbReference>
<dbReference type="Pfam" id="PF04908">
    <property type="entry name" value="SH3BGR"/>
    <property type="match status" value="1"/>
</dbReference>
<evidence type="ECO:0000313" key="3">
    <source>
        <dbReference type="Proteomes" id="UP000695026"/>
    </source>
</evidence>
<dbReference type="SUPFAM" id="SSF52833">
    <property type="entry name" value="Thioredoxin-like"/>
    <property type="match status" value="1"/>
</dbReference>
<dbReference type="Gene3D" id="3.40.30.10">
    <property type="entry name" value="Glutaredoxin"/>
    <property type="match status" value="1"/>
</dbReference>